<evidence type="ECO:0000313" key="1">
    <source>
        <dbReference type="EMBL" id="GAG17059.1"/>
    </source>
</evidence>
<dbReference type="AlphaFoldDB" id="X0VFN1"/>
<organism evidence="1">
    <name type="scientific">marine sediment metagenome</name>
    <dbReference type="NCBI Taxonomy" id="412755"/>
    <lineage>
        <taxon>unclassified sequences</taxon>
        <taxon>metagenomes</taxon>
        <taxon>ecological metagenomes</taxon>
    </lineage>
</organism>
<gene>
    <name evidence="1" type="ORF">S01H1_52560</name>
</gene>
<accession>X0VFN1</accession>
<comment type="caution">
    <text evidence="1">The sequence shown here is derived from an EMBL/GenBank/DDBJ whole genome shotgun (WGS) entry which is preliminary data.</text>
</comment>
<protein>
    <submittedName>
        <fullName evidence="1">Uncharacterized protein</fullName>
    </submittedName>
</protein>
<dbReference type="EMBL" id="BARS01033977">
    <property type="protein sequence ID" value="GAG17059.1"/>
    <property type="molecule type" value="Genomic_DNA"/>
</dbReference>
<name>X0VFN1_9ZZZZ</name>
<sequence length="34" mass="4107">KNKWISEWIREEIEIIPDKPNALIQVLNPFWSAK</sequence>
<feature type="non-terminal residue" evidence="1">
    <location>
        <position position="1"/>
    </location>
</feature>
<proteinExistence type="predicted"/>
<reference evidence="1" key="1">
    <citation type="journal article" date="2014" name="Front. Microbiol.">
        <title>High frequency of phylogenetically diverse reductive dehalogenase-homologous genes in deep subseafloor sedimentary metagenomes.</title>
        <authorList>
            <person name="Kawai M."/>
            <person name="Futagami T."/>
            <person name="Toyoda A."/>
            <person name="Takaki Y."/>
            <person name="Nishi S."/>
            <person name="Hori S."/>
            <person name="Arai W."/>
            <person name="Tsubouchi T."/>
            <person name="Morono Y."/>
            <person name="Uchiyama I."/>
            <person name="Ito T."/>
            <person name="Fujiyama A."/>
            <person name="Inagaki F."/>
            <person name="Takami H."/>
        </authorList>
    </citation>
    <scope>NUCLEOTIDE SEQUENCE</scope>
    <source>
        <strain evidence="1">Expedition CK06-06</strain>
    </source>
</reference>